<reference evidence="1" key="1">
    <citation type="submission" date="2014-09" db="EMBL/GenBank/DDBJ databases">
        <authorList>
            <person name="Magalhaes I.L.F."/>
            <person name="Oliveira U."/>
            <person name="Santos F.R."/>
            <person name="Vidigal T.H.D.A."/>
            <person name="Brescovit A.D."/>
            <person name="Santos A.J."/>
        </authorList>
    </citation>
    <scope>NUCLEOTIDE SEQUENCE</scope>
    <source>
        <tissue evidence="1">Shoot tissue taken approximately 20 cm above the soil surface</tissue>
    </source>
</reference>
<dbReference type="AlphaFoldDB" id="A0A0A9HCP2"/>
<sequence length="32" mass="3901">MDKIWHTSNVRTLMIVTSLNRWYSNGKVVRFF</sequence>
<name>A0A0A9HCP2_ARUDO</name>
<accession>A0A0A9HCP2</accession>
<evidence type="ECO:0000313" key="1">
    <source>
        <dbReference type="EMBL" id="JAE33579.1"/>
    </source>
</evidence>
<reference evidence="1" key="2">
    <citation type="journal article" date="2015" name="Data Brief">
        <title>Shoot transcriptome of the giant reed, Arundo donax.</title>
        <authorList>
            <person name="Barrero R.A."/>
            <person name="Guerrero F.D."/>
            <person name="Moolhuijzen P."/>
            <person name="Goolsby J.A."/>
            <person name="Tidwell J."/>
            <person name="Bellgard S.E."/>
            <person name="Bellgard M.I."/>
        </authorList>
    </citation>
    <scope>NUCLEOTIDE SEQUENCE</scope>
    <source>
        <tissue evidence="1">Shoot tissue taken approximately 20 cm above the soil surface</tissue>
    </source>
</reference>
<proteinExistence type="predicted"/>
<protein>
    <submittedName>
        <fullName evidence="1">Uncharacterized protein</fullName>
    </submittedName>
</protein>
<organism evidence="1">
    <name type="scientific">Arundo donax</name>
    <name type="common">Giant reed</name>
    <name type="synonym">Donax arundinaceus</name>
    <dbReference type="NCBI Taxonomy" id="35708"/>
    <lineage>
        <taxon>Eukaryota</taxon>
        <taxon>Viridiplantae</taxon>
        <taxon>Streptophyta</taxon>
        <taxon>Embryophyta</taxon>
        <taxon>Tracheophyta</taxon>
        <taxon>Spermatophyta</taxon>
        <taxon>Magnoliopsida</taxon>
        <taxon>Liliopsida</taxon>
        <taxon>Poales</taxon>
        <taxon>Poaceae</taxon>
        <taxon>PACMAD clade</taxon>
        <taxon>Arundinoideae</taxon>
        <taxon>Arundineae</taxon>
        <taxon>Arundo</taxon>
    </lineage>
</organism>
<dbReference type="EMBL" id="GBRH01164317">
    <property type="protein sequence ID" value="JAE33579.1"/>
    <property type="molecule type" value="Transcribed_RNA"/>
</dbReference>